<protein>
    <submittedName>
        <fullName evidence="3">VanZ family protein</fullName>
    </submittedName>
</protein>
<keyword evidence="1" id="KW-1133">Transmembrane helix</keyword>
<sequence length="127" mass="14487">MPAATLPLTQLFRFALAVTLVIVTHLATTTLDYPVVSDINDKWEHFTAFLVLAFLTDFAFPNTTWGWKKFLPLLGYGLAIEIIQYFLPHRLFSLWDLGADSLGLVCYPLLLPMLKQIPLLAPRWHTE</sequence>
<dbReference type="Proteomes" id="UP000255508">
    <property type="component" value="Unassembled WGS sequence"/>
</dbReference>
<keyword evidence="1" id="KW-0812">Transmembrane</keyword>
<reference evidence="3 4" key="1">
    <citation type="journal article" date="2018" name="ISME J.">
        <title>Endosymbiont genomes yield clues of tubeworm success.</title>
        <authorList>
            <person name="Li Y."/>
            <person name="Liles M.R."/>
            <person name="Halanych K.M."/>
        </authorList>
    </citation>
    <scope>NUCLEOTIDE SEQUENCE [LARGE SCALE GENOMIC DNA]</scope>
    <source>
        <strain evidence="3">A1422</strain>
    </source>
</reference>
<gene>
    <name evidence="3" type="ORF">DIZ79_11565</name>
</gene>
<evidence type="ECO:0000259" key="2">
    <source>
        <dbReference type="Pfam" id="PF04892"/>
    </source>
</evidence>
<dbReference type="EMBL" id="QFXD01000209">
    <property type="protein sequence ID" value="RDH89595.1"/>
    <property type="molecule type" value="Genomic_DNA"/>
</dbReference>
<dbReference type="InterPro" id="IPR006976">
    <property type="entry name" value="VanZ-like"/>
</dbReference>
<feature type="transmembrane region" description="Helical" evidence="1">
    <location>
        <begin position="70"/>
        <end position="87"/>
    </location>
</feature>
<dbReference type="AlphaFoldDB" id="A0A370DXS0"/>
<feature type="transmembrane region" description="Helical" evidence="1">
    <location>
        <begin position="12"/>
        <end position="31"/>
    </location>
</feature>
<name>A0A370DXS0_9GAMM</name>
<evidence type="ECO:0000313" key="3">
    <source>
        <dbReference type="EMBL" id="RDH89595.1"/>
    </source>
</evidence>
<keyword evidence="1" id="KW-0472">Membrane</keyword>
<organism evidence="3 4">
    <name type="scientific">endosymbiont of Lamellibrachia luymesi</name>
    <dbReference type="NCBI Taxonomy" id="2200907"/>
    <lineage>
        <taxon>Bacteria</taxon>
        <taxon>Pseudomonadati</taxon>
        <taxon>Pseudomonadota</taxon>
        <taxon>Gammaproteobacteria</taxon>
        <taxon>sulfur-oxidizing symbionts</taxon>
    </lineage>
</organism>
<evidence type="ECO:0000256" key="1">
    <source>
        <dbReference type="SAM" id="Phobius"/>
    </source>
</evidence>
<proteinExistence type="predicted"/>
<accession>A0A370DXS0</accession>
<dbReference type="Pfam" id="PF04892">
    <property type="entry name" value="VanZ"/>
    <property type="match status" value="1"/>
</dbReference>
<dbReference type="NCBIfam" id="NF037970">
    <property type="entry name" value="vanZ_1"/>
    <property type="match status" value="1"/>
</dbReference>
<evidence type="ECO:0000313" key="4">
    <source>
        <dbReference type="Proteomes" id="UP000255508"/>
    </source>
</evidence>
<feature type="domain" description="VanZ-like" evidence="2">
    <location>
        <begin position="43"/>
        <end position="110"/>
    </location>
</feature>
<feature type="transmembrane region" description="Helical" evidence="1">
    <location>
        <begin position="43"/>
        <end position="63"/>
    </location>
</feature>
<comment type="caution">
    <text evidence="3">The sequence shown here is derived from an EMBL/GenBank/DDBJ whole genome shotgun (WGS) entry which is preliminary data.</text>
</comment>